<keyword evidence="3" id="KW-1185">Reference proteome</keyword>
<accession>A0AAN7NQC2</accession>
<reference evidence="2 3" key="1">
    <citation type="journal article" date="2023" name="J. Hered.">
        <title>Chromosome-level genome of the wood stork (Mycteria americana) provides insight into avian chromosome evolution.</title>
        <authorList>
            <person name="Flamio R. Jr."/>
            <person name="Ramstad K.M."/>
        </authorList>
    </citation>
    <scope>NUCLEOTIDE SEQUENCE [LARGE SCALE GENOMIC DNA]</scope>
    <source>
        <strain evidence="2">JAX WOST 10</strain>
    </source>
</reference>
<comment type="caution">
    <text evidence="2">The sequence shown here is derived from an EMBL/GenBank/DDBJ whole genome shotgun (WGS) entry which is preliminary data.</text>
</comment>
<feature type="region of interest" description="Disordered" evidence="1">
    <location>
        <begin position="87"/>
        <end position="125"/>
    </location>
</feature>
<evidence type="ECO:0000313" key="2">
    <source>
        <dbReference type="EMBL" id="KAK4828549.1"/>
    </source>
</evidence>
<dbReference type="Proteomes" id="UP001333110">
    <property type="component" value="Unassembled WGS sequence"/>
</dbReference>
<evidence type="ECO:0000256" key="1">
    <source>
        <dbReference type="SAM" id="MobiDB-lite"/>
    </source>
</evidence>
<dbReference type="AlphaFoldDB" id="A0AAN7NQC2"/>
<evidence type="ECO:0000313" key="3">
    <source>
        <dbReference type="Proteomes" id="UP001333110"/>
    </source>
</evidence>
<gene>
    <name evidence="2" type="ORF">QYF61_027518</name>
</gene>
<sequence length="234" mass="26249">MCAILGACLIQAQDHHKCERRNQRQFEETGINCSKGELKRERERTHLLEQKIETMLAEVKKPSNVVQIRKLIVGAVPEDWDGHIWGDSDEISSEDTEELEERDVQPLTKTQGHTGPKGGNPQTIVQRGNSFTPWKARETETECLRHVSLTGRGDRILLSDDGAREFLGPGVFLSDGPAGDQSLMSRVAYWAGGVDPKEQGEPMTIWVKEYYYQYYHLVGVSGRSTEGCLYSGNA</sequence>
<dbReference type="EMBL" id="JAUNZN010000002">
    <property type="protein sequence ID" value="KAK4828549.1"/>
    <property type="molecule type" value="Genomic_DNA"/>
</dbReference>
<feature type="compositionally biased region" description="Acidic residues" evidence="1">
    <location>
        <begin position="87"/>
        <end position="101"/>
    </location>
</feature>
<organism evidence="2 3">
    <name type="scientific">Mycteria americana</name>
    <name type="common">Wood stork</name>
    <dbReference type="NCBI Taxonomy" id="33587"/>
    <lineage>
        <taxon>Eukaryota</taxon>
        <taxon>Metazoa</taxon>
        <taxon>Chordata</taxon>
        <taxon>Craniata</taxon>
        <taxon>Vertebrata</taxon>
        <taxon>Euteleostomi</taxon>
        <taxon>Archelosauria</taxon>
        <taxon>Archosauria</taxon>
        <taxon>Dinosauria</taxon>
        <taxon>Saurischia</taxon>
        <taxon>Theropoda</taxon>
        <taxon>Coelurosauria</taxon>
        <taxon>Aves</taxon>
        <taxon>Neognathae</taxon>
        <taxon>Neoaves</taxon>
        <taxon>Aequornithes</taxon>
        <taxon>Ciconiiformes</taxon>
        <taxon>Ciconiidae</taxon>
        <taxon>Mycteria</taxon>
    </lineage>
</organism>
<name>A0AAN7NQC2_MYCAM</name>
<protein>
    <submittedName>
        <fullName evidence="2">Uncharacterized protein</fullName>
    </submittedName>
</protein>
<proteinExistence type="predicted"/>